<reference evidence="1" key="1">
    <citation type="submission" date="2016-12" db="EMBL/GenBank/DDBJ databases">
        <title>The genomes of Aspergillus section Nigri reveals drivers in fungal speciation.</title>
        <authorList>
            <consortium name="DOE Joint Genome Institute"/>
            <person name="Vesth T.C."/>
            <person name="Nybo J."/>
            <person name="Theobald S."/>
            <person name="Brandl J."/>
            <person name="Frisvad J.C."/>
            <person name="Nielsen K.F."/>
            <person name="Lyhne E.K."/>
            <person name="Kogle M.E."/>
            <person name="Kuo A."/>
            <person name="Riley R."/>
            <person name="Clum A."/>
            <person name="Nolan M."/>
            <person name="Lipzen A."/>
            <person name="Salamov A."/>
            <person name="Henrissat B."/>
            <person name="Wiebenga A."/>
            <person name="De Vries R.P."/>
            <person name="Grigoriev I.V."/>
            <person name="Mortensen U.H."/>
            <person name="Andersen M.R."/>
            <person name="Baker S.E."/>
        </authorList>
    </citation>
    <scope>NUCLEOTIDE SEQUENCE [LARGE SCALE GENOMIC DNA]</scope>
    <source>
        <strain evidence="1">CBS 113365</strain>
    </source>
</reference>
<dbReference type="RefSeq" id="XP_025557218.1">
    <property type="nucleotide sequence ID" value="XM_025707901.1"/>
</dbReference>
<evidence type="ECO:0000313" key="1">
    <source>
        <dbReference type="EMBL" id="PYH63424.1"/>
    </source>
</evidence>
<evidence type="ECO:0000313" key="2">
    <source>
        <dbReference type="Proteomes" id="UP000248405"/>
    </source>
</evidence>
<dbReference type="GeneID" id="37212493"/>
<organism evidence="1 2">
    <name type="scientific">Aspergillus vadensis (strain CBS 113365 / IMI 142717 / IBT 24658)</name>
    <dbReference type="NCBI Taxonomy" id="1448311"/>
    <lineage>
        <taxon>Eukaryota</taxon>
        <taxon>Fungi</taxon>
        <taxon>Dikarya</taxon>
        <taxon>Ascomycota</taxon>
        <taxon>Pezizomycotina</taxon>
        <taxon>Eurotiomycetes</taxon>
        <taxon>Eurotiomycetidae</taxon>
        <taxon>Eurotiales</taxon>
        <taxon>Aspergillaceae</taxon>
        <taxon>Aspergillus</taxon>
        <taxon>Aspergillus subgen. Circumdati</taxon>
    </lineage>
</organism>
<gene>
    <name evidence="1" type="ORF">BO88DRAFT_409209</name>
</gene>
<keyword evidence="2" id="KW-1185">Reference proteome</keyword>
<sequence length="51" mass="5756">MFRVGSWLYGKKPASTQSLDSLSELRDLEDAMRGMSNFPCVIESPLFRGQC</sequence>
<protein>
    <submittedName>
        <fullName evidence="1">Uncharacterized protein</fullName>
    </submittedName>
</protein>
<dbReference type="Proteomes" id="UP000248405">
    <property type="component" value="Unassembled WGS sequence"/>
</dbReference>
<dbReference type="EMBL" id="KZ821654">
    <property type="protein sequence ID" value="PYH63424.1"/>
    <property type="molecule type" value="Genomic_DNA"/>
</dbReference>
<proteinExistence type="predicted"/>
<name>A0A319AV08_ASPVC</name>
<accession>A0A319AV08</accession>
<dbReference type="AlphaFoldDB" id="A0A319AV08"/>